<dbReference type="InterPro" id="IPR024932">
    <property type="entry name" value="ApbE"/>
</dbReference>
<dbReference type="OrthoDB" id="9778595at2"/>
<keyword evidence="11 18" id="KW-0460">Magnesium</keyword>
<evidence type="ECO:0000256" key="15">
    <source>
        <dbReference type="ARBA" id="ARBA00031306"/>
    </source>
</evidence>
<keyword evidence="12" id="KW-0472">Membrane</keyword>
<dbReference type="Pfam" id="PF02424">
    <property type="entry name" value="ApbE"/>
    <property type="match status" value="1"/>
</dbReference>
<dbReference type="HOGENOM" id="CLU_044403_0_0_6"/>
<dbReference type="GO" id="GO:0046872">
    <property type="term" value="F:metal ion binding"/>
    <property type="evidence" value="ECO:0007669"/>
    <property type="project" value="UniProtKB-UniRule"/>
</dbReference>
<organism evidence="21 22">
    <name type="scientific">Reinekea blandensis MED297</name>
    <dbReference type="NCBI Taxonomy" id="314283"/>
    <lineage>
        <taxon>Bacteria</taxon>
        <taxon>Pseudomonadati</taxon>
        <taxon>Pseudomonadota</taxon>
        <taxon>Gammaproteobacteria</taxon>
        <taxon>Oceanospirillales</taxon>
        <taxon>Saccharospirillaceae</taxon>
        <taxon>Reinekea</taxon>
    </lineage>
</organism>
<evidence type="ECO:0000256" key="4">
    <source>
        <dbReference type="ARBA" id="ARBA00022475"/>
    </source>
</evidence>
<comment type="similarity">
    <text evidence="1 18 20">Belongs to the ApbE family.</text>
</comment>
<keyword evidence="22" id="KW-1185">Reference proteome</keyword>
<comment type="catalytic activity">
    <reaction evidence="16 18 20">
        <text>L-threonyl-[protein] + FAD = FMN-L-threonyl-[protein] + AMP + H(+)</text>
        <dbReference type="Rhea" id="RHEA:36847"/>
        <dbReference type="Rhea" id="RHEA-COMP:11060"/>
        <dbReference type="Rhea" id="RHEA-COMP:11061"/>
        <dbReference type="ChEBI" id="CHEBI:15378"/>
        <dbReference type="ChEBI" id="CHEBI:30013"/>
        <dbReference type="ChEBI" id="CHEBI:57692"/>
        <dbReference type="ChEBI" id="CHEBI:74257"/>
        <dbReference type="ChEBI" id="CHEBI:456215"/>
        <dbReference type="EC" id="2.7.1.180"/>
    </reaction>
</comment>
<comment type="function">
    <text evidence="20">Flavin transferase that catalyzes the transfer of the FMN moiety of FAD and its covalent binding to the hydroxyl group of a threonine residue in a target flavoprotein.</text>
</comment>
<feature type="binding site" evidence="19">
    <location>
        <position position="177"/>
    </location>
    <ligand>
        <name>Mg(2+)</name>
        <dbReference type="ChEBI" id="CHEBI:18420"/>
    </ligand>
</feature>
<evidence type="ECO:0000256" key="14">
    <source>
        <dbReference type="ARBA" id="ARBA00023288"/>
    </source>
</evidence>
<reference evidence="21 22" key="1">
    <citation type="submission" date="2006-02" db="EMBL/GenBank/DDBJ databases">
        <authorList>
            <person name="Pinhassi J."/>
            <person name="Pedros-Alio C."/>
            <person name="Ferriera S."/>
            <person name="Johnson J."/>
            <person name="Kravitz S."/>
            <person name="Halpern A."/>
            <person name="Remington K."/>
            <person name="Beeson K."/>
            <person name="Tran B."/>
            <person name="Rogers Y.-H."/>
            <person name="Friedman R."/>
            <person name="Venter J.C."/>
        </authorList>
    </citation>
    <scope>NUCLEOTIDE SEQUENCE [LARGE SCALE GENOMIC DNA]</scope>
    <source>
        <strain evidence="21 22">MED297</strain>
    </source>
</reference>
<evidence type="ECO:0000256" key="17">
    <source>
        <dbReference type="ARBA" id="ARBA00060485"/>
    </source>
</evidence>
<evidence type="ECO:0000256" key="3">
    <source>
        <dbReference type="ARBA" id="ARBA00016337"/>
    </source>
</evidence>
<proteinExistence type="inferred from homology"/>
<evidence type="ECO:0000256" key="7">
    <source>
        <dbReference type="ARBA" id="ARBA00022679"/>
    </source>
</evidence>
<dbReference type="EMBL" id="AAOE01000021">
    <property type="protein sequence ID" value="EAR08422.1"/>
    <property type="molecule type" value="Genomic_DNA"/>
</dbReference>
<keyword evidence="8 18" id="KW-0479">Metal-binding</keyword>
<accession>A4BHM4</accession>
<evidence type="ECO:0000313" key="21">
    <source>
        <dbReference type="EMBL" id="EAR08422.1"/>
    </source>
</evidence>
<evidence type="ECO:0000256" key="6">
    <source>
        <dbReference type="ARBA" id="ARBA00022630"/>
    </source>
</evidence>
<evidence type="ECO:0000256" key="12">
    <source>
        <dbReference type="ARBA" id="ARBA00023136"/>
    </source>
</evidence>
<evidence type="ECO:0000313" key="22">
    <source>
        <dbReference type="Proteomes" id="UP000005953"/>
    </source>
</evidence>
<keyword evidence="14 20" id="KW-0449">Lipoprotein</keyword>
<dbReference type="PIRSF" id="PIRSF006268">
    <property type="entry name" value="ApbE"/>
    <property type="match status" value="1"/>
</dbReference>
<evidence type="ECO:0000256" key="13">
    <source>
        <dbReference type="ARBA" id="ARBA00023139"/>
    </source>
</evidence>
<keyword evidence="13" id="KW-0564">Palmitate</keyword>
<dbReference type="PROSITE" id="PS51257">
    <property type="entry name" value="PROKAR_LIPOPROTEIN"/>
    <property type="match status" value="1"/>
</dbReference>
<keyword evidence="4" id="KW-1003">Cell membrane</keyword>
<keyword evidence="5 20" id="KW-0997">Cell inner membrane</keyword>
<dbReference type="RefSeq" id="WP_008043693.1">
    <property type="nucleotide sequence ID" value="NZ_CH724150.1"/>
</dbReference>
<keyword evidence="10 18" id="KW-0274">FAD</keyword>
<dbReference type="SUPFAM" id="SSF143631">
    <property type="entry name" value="ApbE-like"/>
    <property type="match status" value="1"/>
</dbReference>
<dbReference type="AlphaFoldDB" id="A4BHM4"/>
<dbReference type="EC" id="2.7.1.180" evidence="2 18"/>
<feature type="binding site" evidence="19">
    <location>
        <position position="295"/>
    </location>
    <ligand>
        <name>Mg(2+)</name>
        <dbReference type="ChEBI" id="CHEBI:18420"/>
    </ligand>
</feature>
<evidence type="ECO:0000256" key="10">
    <source>
        <dbReference type="ARBA" id="ARBA00022827"/>
    </source>
</evidence>
<feature type="binding site" evidence="19">
    <location>
        <position position="291"/>
    </location>
    <ligand>
        <name>Mg(2+)</name>
        <dbReference type="ChEBI" id="CHEBI:18420"/>
    </ligand>
</feature>
<dbReference type="Proteomes" id="UP000005953">
    <property type="component" value="Unassembled WGS sequence"/>
</dbReference>
<keyword evidence="9" id="KW-0732">Signal</keyword>
<dbReference type="GO" id="GO:0005886">
    <property type="term" value="C:plasma membrane"/>
    <property type="evidence" value="ECO:0007669"/>
    <property type="project" value="UniProtKB-SubCell"/>
</dbReference>
<evidence type="ECO:0000256" key="19">
    <source>
        <dbReference type="PIRSR" id="PIRSR006268-2"/>
    </source>
</evidence>
<gene>
    <name evidence="21" type="ORF">MED297_16819</name>
</gene>
<evidence type="ECO:0000256" key="20">
    <source>
        <dbReference type="RuleBase" id="RU363002"/>
    </source>
</evidence>
<evidence type="ECO:0000256" key="9">
    <source>
        <dbReference type="ARBA" id="ARBA00022729"/>
    </source>
</evidence>
<evidence type="ECO:0000256" key="18">
    <source>
        <dbReference type="PIRNR" id="PIRNR006268"/>
    </source>
</evidence>
<evidence type="ECO:0000256" key="8">
    <source>
        <dbReference type="ARBA" id="ARBA00022723"/>
    </source>
</evidence>
<evidence type="ECO:0000256" key="1">
    <source>
        <dbReference type="ARBA" id="ARBA00008282"/>
    </source>
</evidence>
<evidence type="ECO:0000256" key="2">
    <source>
        <dbReference type="ARBA" id="ARBA00011955"/>
    </source>
</evidence>
<evidence type="ECO:0000256" key="5">
    <source>
        <dbReference type="ARBA" id="ARBA00022519"/>
    </source>
</evidence>
<dbReference type="PANTHER" id="PTHR30040">
    <property type="entry name" value="THIAMINE BIOSYNTHESIS LIPOPROTEIN APBE"/>
    <property type="match status" value="1"/>
</dbReference>
<protein>
    <recommendedName>
        <fullName evidence="3 18">FAD:protein FMN transferase</fullName>
        <ecNumber evidence="2 18">2.7.1.180</ecNumber>
    </recommendedName>
    <alternativeName>
        <fullName evidence="15 18">Flavin transferase</fullName>
    </alternativeName>
</protein>
<name>A4BHM4_9GAMM</name>
<dbReference type="Gene3D" id="3.10.520.10">
    <property type="entry name" value="ApbE-like domains"/>
    <property type="match status" value="1"/>
</dbReference>
<dbReference type="FunFam" id="3.10.520.10:FF:000001">
    <property type="entry name" value="FAD:protein FMN transferase"/>
    <property type="match status" value="1"/>
</dbReference>
<dbReference type="InterPro" id="IPR003374">
    <property type="entry name" value="ApbE-like_sf"/>
</dbReference>
<sequence>MIRNWLKPVIQCCIIAVLLSGCRFYEQTDVQTFSGYAMGTSYSIKLVSTLSEARGLQIGVEGVLSDINQRMSTYLPRSDLSRFAELPVGESLQVDEKTITVVQQALNVARETDGAFDPTIAPLVDLWGFGPTARQSALPSGDAIAAELENVGYQEVGIDASEQSLVKLADRTLDLSAIAKGYAVDQVAQYLEAKGYSDFLVEVGGEMRFSGQKPNGDAWRIAIEKPDPMERAPFRLLEMRGHAVATSGDYRNYIEVDGQRYSHTIDPETGYPIDHDLASVTVVMDSCMAADAYATAFNVMGRAQALQKAEALNIAVYIIYREADGFKTEQSSRFTALFGNAPAL</sequence>
<evidence type="ECO:0000256" key="11">
    <source>
        <dbReference type="ARBA" id="ARBA00022842"/>
    </source>
</evidence>
<comment type="cofactor">
    <cofactor evidence="19">
        <name>Mg(2+)</name>
        <dbReference type="ChEBI" id="CHEBI:18420"/>
    </cofactor>
    <cofactor evidence="19">
        <name>Mn(2+)</name>
        <dbReference type="ChEBI" id="CHEBI:29035"/>
    </cofactor>
    <text evidence="19">Magnesium. Can also use manganese.</text>
</comment>
<comment type="subcellular location">
    <subcellularLocation>
        <location evidence="17 20">Cell inner membrane</location>
        <topology evidence="17 20">Lipid-anchor</topology>
        <orientation evidence="17 20">Periplasmic side</orientation>
    </subcellularLocation>
</comment>
<keyword evidence="6 18" id="KW-0285">Flavoprotein</keyword>
<comment type="caution">
    <text evidence="21">The sequence shown here is derived from an EMBL/GenBank/DDBJ whole genome shotgun (WGS) entry which is preliminary data.</text>
</comment>
<keyword evidence="7 18" id="KW-0808">Transferase</keyword>
<dbReference type="PANTHER" id="PTHR30040:SF2">
    <property type="entry name" value="FAD:PROTEIN FMN TRANSFERASE"/>
    <property type="match status" value="1"/>
</dbReference>
<evidence type="ECO:0000256" key="16">
    <source>
        <dbReference type="ARBA" id="ARBA00048540"/>
    </source>
</evidence>
<dbReference type="STRING" id="314283.MED297_16819"/>
<dbReference type="GO" id="GO:0016740">
    <property type="term" value="F:transferase activity"/>
    <property type="evidence" value="ECO:0007669"/>
    <property type="project" value="UniProtKB-UniRule"/>
</dbReference>